<feature type="transmembrane region" description="Helical" evidence="1">
    <location>
        <begin position="12"/>
        <end position="30"/>
    </location>
</feature>
<feature type="transmembrane region" description="Helical" evidence="1">
    <location>
        <begin position="318"/>
        <end position="333"/>
    </location>
</feature>
<evidence type="ECO:0000313" key="3">
    <source>
        <dbReference type="Proteomes" id="UP000886900"/>
    </source>
</evidence>
<gene>
    <name evidence="2" type="ORF">KVG95_00175</name>
</gene>
<accession>A0ABS6PMN9</accession>
<keyword evidence="3" id="KW-1185">Reference proteome</keyword>
<evidence type="ECO:0008006" key="4">
    <source>
        <dbReference type="Google" id="ProtNLM"/>
    </source>
</evidence>
<feature type="transmembrane region" description="Helical" evidence="1">
    <location>
        <begin position="345"/>
        <end position="363"/>
    </location>
</feature>
<proteinExistence type="predicted"/>
<keyword evidence="1" id="KW-0812">Transmembrane</keyword>
<protein>
    <recommendedName>
        <fullName evidence="4">Transmembrane protein</fullName>
    </recommendedName>
</protein>
<organism evidence="2 3">
    <name type="scientific">Pseudomonas farris</name>
    <dbReference type="NCBI Taxonomy" id="2841207"/>
    <lineage>
        <taxon>Bacteria</taxon>
        <taxon>Pseudomonadati</taxon>
        <taxon>Pseudomonadota</taxon>
        <taxon>Gammaproteobacteria</taxon>
        <taxon>Pseudomonadales</taxon>
        <taxon>Pseudomonadaceae</taxon>
        <taxon>Pseudomonas</taxon>
    </lineage>
</organism>
<evidence type="ECO:0000313" key="2">
    <source>
        <dbReference type="EMBL" id="MBV4461743.1"/>
    </source>
</evidence>
<reference evidence="2" key="1">
    <citation type="submission" date="2021-06" db="EMBL/GenBank/DDBJ databases">
        <title>Updating the genus Pseudomonas: Description of 43 new species and partition of the Pseudomonas putida group.</title>
        <authorList>
            <person name="Girard L."/>
            <person name="Lood C."/>
            <person name="Vandamme P."/>
            <person name="Rokni-Zadeh H."/>
            <person name="Van Noort V."/>
            <person name="Hofte M."/>
            <person name="Lavigne R."/>
            <person name="De Mot R."/>
        </authorList>
    </citation>
    <scope>NUCLEOTIDE SEQUENCE</scope>
    <source>
        <strain evidence="2">SWRI79</strain>
    </source>
</reference>
<sequence length="519" mass="57850">MNNTLIQKIISLRYCLSFLVLVLVFQFNFLKTSSDFQFKTYRDGSEALVLGKIFSDVNGIDTGHSNMGFVEKEFITNGSNVLSVYGRIDHPKSIVPLKFSDLNWSNGFGNYDNAFLVRVAETATLGYSSNELVVGQELVFPDGQSREITKLTQAGGFLNVSYSGSRVSGVGLEEPYIISVIEHRPYAYSAYPKQFGGQAVALSWLYRNIPFFSSVFALQFLIAAAAALVFTLLVREISLSVSAMFAGVFFLSIIGSPWLVAVARNLYWASFLWFLPAVVAMMVYRSEPGTRKRLSLMVLFCFSVFLKCLAGYEYISTIVIFSLCIFLIDPFKSEPRHGFGESMKAAFKLGCLAILGFILANLVHADMRANTIVEGLSQTFGTDAIKYSALTTMSDAVIPRTPLGFILGEYVNEWKTPVLFWFGNESVFRVMLVLSVSSLVIQFCLRDKELKRDIVILVVTALASLSWFVLVQKHSAIHVHLNYVLWYFGFVQAMVFVIVRGCISLAVFSKVVVLCGHKS</sequence>
<feature type="transmembrane region" description="Helical" evidence="1">
    <location>
        <begin position="211"/>
        <end position="234"/>
    </location>
</feature>
<dbReference type="EMBL" id="JAHSTV010000001">
    <property type="protein sequence ID" value="MBV4461743.1"/>
    <property type="molecule type" value="Genomic_DNA"/>
</dbReference>
<name>A0ABS6PMN9_9PSED</name>
<feature type="transmembrane region" description="Helical" evidence="1">
    <location>
        <begin position="266"/>
        <end position="284"/>
    </location>
</feature>
<feature type="transmembrane region" description="Helical" evidence="1">
    <location>
        <begin position="241"/>
        <end position="260"/>
    </location>
</feature>
<keyword evidence="1" id="KW-1133">Transmembrane helix</keyword>
<feature type="transmembrane region" description="Helical" evidence="1">
    <location>
        <begin position="484"/>
        <end position="508"/>
    </location>
</feature>
<comment type="caution">
    <text evidence="2">The sequence shown here is derived from an EMBL/GenBank/DDBJ whole genome shotgun (WGS) entry which is preliminary data.</text>
</comment>
<feature type="transmembrane region" description="Helical" evidence="1">
    <location>
        <begin position="454"/>
        <end position="472"/>
    </location>
</feature>
<evidence type="ECO:0000256" key="1">
    <source>
        <dbReference type="SAM" id="Phobius"/>
    </source>
</evidence>
<dbReference type="RefSeq" id="WP_217854114.1">
    <property type="nucleotide sequence ID" value="NZ_JAHSTV010000001.1"/>
</dbReference>
<dbReference type="Proteomes" id="UP000886900">
    <property type="component" value="Unassembled WGS sequence"/>
</dbReference>
<keyword evidence="1" id="KW-0472">Membrane</keyword>